<comment type="similarity">
    <text evidence="10 11">Belongs to the TonB-dependent receptor family.</text>
</comment>
<dbReference type="GO" id="GO:0044718">
    <property type="term" value="P:siderophore transmembrane transport"/>
    <property type="evidence" value="ECO:0007669"/>
    <property type="project" value="TreeGrafter"/>
</dbReference>
<evidence type="ECO:0000259" key="13">
    <source>
        <dbReference type="Pfam" id="PF00593"/>
    </source>
</evidence>
<dbReference type="Pfam" id="PF07715">
    <property type="entry name" value="Plug"/>
    <property type="match status" value="1"/>
</dbReference>
<evidence type="ECO:0000256" key="1">
    <source>
        <dbReference type="ARBA" id="ARBA00004571"/>
    </source>
</evidence>
<protein>
    <submittedName>
        <fullName evidence="15">TonB-dependent receptor</fullName>
    </submittedName>
</protein>
<dbReference type="InterPro" id="IPR012910">
    <property type="entry name" value="Plug_dom"/>
</dbReference>
<dbReference type="PANTHER" id="PTHR30069">
    <property type="entry name" value="TONB-DEPENDENT OUTER MEMBRANE RECEPTOR"/>
    <property type="match status" value="1"/>
</dbReference>
<dbReference type="SUPFAM" id="SSF56935">
    <property type="entry name" value="Porins"/>
    <property type="match status" value="1"/>
</dbReference>
<evidence type="ECO:0000256" key="4">
    <source>
        <dbReference type="ARBA" id="ARBA00022692"/>
    </source>
</evidence>
<keyword evidence="8 10" id="KW-0472">Membrane</keyword>
<dbReference type="InterPro" id="IPR039426">
    <property type="entry name" value="TonB-dep_rcpt-like"/>
</dbReference>
<proteinExistence type="inferred from homology"/>
<evidence type="ECO:0000256" key="9">
    <source>
        <dbReference type="ARBA" id="ARBA00023237"/>
    </source>
</evidence>
<dbReference type="AlphaFoldDB" id="A0A3D8I523"/>
<keyword evidence="4 10" id="KW-0812">Transmembrane</keyword>
<evidence type="ECO:0000256" key="3">
    <source>
        <dbReference type="ARBA" id="ARBA00022452"/>
    </source>
</evidence>
<dbReference type="GO" id="GO:0009279">
    <property type="term" value="C:cell outer membrane"/>
    <property type="evidence" value="ECO:0007669"/>
    <property type="project" value="UniProtKB-SubCell"/>
</dbReference>
<comment type="caution">
    <text evidence="15">The sequence shown here is derived from an EMBL/GenBank/DDBJ whole genome shotgun (WGS) entry which is preliminary data.</text>
</comment>
<comment type="subcellular location">
    <subcellularLocation>
        <location evidence="1 10">Cell outer membrane</location>
        <topology evidence="1 10">Multi-pass membrane protein</topology>
    </subcellularLocation>
</comment>
<keyword evidence="2 10" id="KW-0813">Transport</keyword>
<dbReference type="PANTHER" id="PTHR30069:SF53">
    <property type="entry name" value="COLICIN I RECEPTOR-RELATED"/>
    <property type="match status" value="1"/>
</dbReference>
<evidence type="ECO:0000256" key="7">
    <source>
        <dbReference type="ARBA" id="ARBA00023077"/>
    </source>
</evidence>
<dbReference type="RefSeq" id="WP_104699485.1">
    <property type="nucleotide sequence ID" value="NZ_FZPP01000007.1"/>
</dbReference>
<accession>A0A3D8I523</accession>
<dbReference type="Proteomes" id="UP000256599">
    <property type="component" value="Unassembled WGS sequence"/>
</dbReference>
<evidence type="ECO:0000259" key="14">
    <source>
        <dbReference type="Pfam" id="PF07715"/>
    </source>
</evidence>
<evidence type="ECO:0000313" key="15">
    <source>
        <dbReference type="EMBL" id="RDU60238.1"/>
    </source>
</evidence>
<dbReference type="Gene3D" id="2.170.130.10">
    <property type="entry name" value="TonB-dependent receptor, plug domain"/>
    <property type="match status" value="1"/>
</dbReference>
<keyword evidence="5 12" id="KW-0732">Signal</keyword>
<evidence type="ECO:0000256" key="5">
    <source>
        <dbReference type="ARBA" id="ARBA00022729"/>
    </source>
</evidence>
<feature type="domain" description="TonB-dependent receptor plug" evidence="14">
    <location>
        <begin position="67"/>
        <end position="178"/>
    </location>
</feature>
<name>A0A3D8I523_9HELI</name>
<evidence type="ECO:0000256" key="6">
    <source>
        <dbReference type="ARBA" id="ARBA00023065"/>
    </source>
</evidence>
<keyword evidence="3 10" id="KW-1134">Transmembrane beta strand</keyword>
<evidence type="ECO:0000256" key="12">
    <source>
        <dbReference type="SAM" id="SignalP"/>
    </source>
</evidence>
<dbReference type="InterPro" id="IPR000531">
    <property type="entry name" value="Beta-barrel_TonB"/>
</dbReference>
<feature type="chain" id="PRO_5017735378" evidence="12">
    <location>
        <begin position="30"/>
        <end position="746"/>
    </location>
</feature>
<feature type="domain" description="TonB-dependent receptor-like beta-barrel" evidence="13">
    <location>
        <begin position="266"/>
        <end position="704"/>
    </location>
</feature>
<keyword evidence="6" id="KW-0406">Ion transport</keyword>
<dbReference type="Gene3D" id="2.40.170.20">
    <property type="entry name" value="TonB-dependent receptor, beta-barrel domain"/>
    <property type="match status" value="1"/>
</dbReference>
<keyword evidence="9 10" id="KW-0998">Cell outer membrane</keyword>
<dbReference type="Pfam" id="PF00593">
    <property type="entry name" value="TonB_dep_Rec_b-barrel"/>
    <property type="match status" value="1"/>
</dbReference>
<dbReference type="CDD" id="cd01347">
    <property type="entry name" value="ligand_gated_channel"/>
    <property type="match status" value="1"/>
</dbReference>
<sequence length="746" mass="81768">MKQHTPNKGMRVALSLALISALGITGTLADTLPLSATSEDLTGGGDNVRSVNLGRSVVSATGYEQDIKDAPASIAIVPREEILTRPIRDLGDAVQDIPGVYVESSKTGGNTISMRGLGSAYTLILIDGKRQNVAQGFDSNGFNGTFASFMPPASMIDRIEVIRGPASIIYGSDAMGGVINIITKKHSDTFTSGIQVETDLAEHSNTFGHQYGANAYANIPFIKDMLSLNIRGGYKQGDQNAFYKPGFGPHSPVVQGTNNPYLGWSAAAYTNWNAGGRINYTPNKNNYIYLDSEVYFARAGTLNTSGNAIGAIRDFYKFNNVLSHDANYDWGKLSSYIQYSQTQWAPHAQNGLSSGVSPGAKKGDSVDWSQARYNRDLVFQSAYMNDFDFGGAGSLIFNGGLYYLWEELETKNTGYKGHMNQVAVFAEGEYLINQYLSTTLGLRYNYSDIFQAIPNPRFYVNYNPTDWLTFKAGIATGVLVPQLSYLYDGYTLSTARGSSSTTTAIYGNKDLEPERSLSYELSTIVDSESAMLILTGFYTSFSNKISSVTGIQKGTSIDGVACDADTATECTFYRNLDSAMITGAEASLKVKPIYGISLDASYGFTYSRTLEAKEGQEYLVGEPVNNVPRHKFTIKPTYQYKNFNAYIRWSGNYKTPTSAVASSSLATSARGILGNFYRDYQLVDFAATYKFSKVFALTLAVNNLLDVAFYDDLIAYSGNRGTTSYLNPYQRILPSRNYWISFRADF</sequence>
<feature type="signal peptide" evidence="12">
    <location>
        <begin position="1"/>
        <end position="29"/>
    </location>
</feature>
<evidence type="ECO:0000256" key="10">
    <source>
        <dbReference type="PROSITE-ProRule" id="PRU01360"/>
    </source>
</evidence>
<dbReference type="EMBL" id="NXLR01000004">
    <property type="protein sequence ID" value="RDU60238.1"/>
    <property type="molecule type" value="Genomic_DNA"/>
</dbReference>
<dbReference type="InterPro" id="IPR037066">
    <property type="entry name" value="Plug_dom_sf"/>
</dbReference>
<keyword evidence="7 11" id="KW-0798">TonB box</keyword>
<keyword evidence="15" id="KW-0675">Receptor</keyword>
<evidence type="ECO:0000313" key="16">
    <source>
        <dbReference type="Proteomes" id="UP000256599"/>
    </source>
</evidence>
<evidence type="ECO:0000256" key="11">
    <source>
        <dbReference type="RuleBase" id="RU003357"/>
    </source>
</evidence>
<gene>
    <name evidence="15" type="ORF">CQA63_03215</name>
</gene>
<dbReference type="PROSITE" id="PS52016">
    <property type="entry name" value="TONB_DEPENDENT_REC_3"/>
    <property type="match status" value="1"/>
</dbReference>
<dbReference type="GO" id="GO:0015344">
    <property type="term" value="F:siderophore uptake transmembrane transporter activity"/>
    <property type="evidence" value="ECO:0007669"/>
    <property type="project" value="TreeGrafter"/>
</dbReference>
<evidence type="ECO:0000256" key="8">
    <source>
        <dbReference type="ARBA" id="ARBA00023136"/>
    </source>
</evidence>
<dbReference type="InterPro" id="IPR036942">
    <property type="entry name" value="Beta-barrel_TonB_sf"/>
</dbReference>
<dbReference type="OrthoDB" id="5389752at2"/>
<keyword evidence="16" id="KW-1185">Reference proteome</keyword>
<evidence type="ECO:0000256" key="2">
    <source>
        <dbReference type="ARBA" id="ARBA00022448"/>
    </source>
</evidence>
<reference evidence="15 16" key="1">
    <citation type="submission" date="2018-04" db="EMBL/GenBank/DDBJ databases">
        <title>Novel Campyloabacter and Helicobacter Species and Strains.</title>
        <authorList>
            <person name="Mannion A.J."/>
            <person name="Shen Z."/>
            <person name="Fox J.G."/>
        </authorList>
    </citation>
    <scope>NUCLEOTIDE SEQUENCE [LARGE SCALE GENOMIC DNA]</scope>
    <source>
        <strain evidence="15 16">MIT 98-6070</strain>
    </source>
</reference>
<organism evidence="15 16">
    <name type="scientific">Helicobacter marmotae</name>
    <dbReference type="NCBI Taxonomy" id="152490"/>
    <lineage>
        <taxon>Bacteria</taxon>
        <taxon>Pseudomonadati</taxon>
        <taxon>Campylobacterota</taxon>
        <taxon>Epsilonproteobacteria</taxon>
        <taxon>Campylobacterales</taxon>
        <taxon>Helicobacteraceae</taxon>
        <taxon>Helicobacter</taxon>
    </lineage>
</organism>